<keyword evidence="4" id="KW-0560">Oxidoreductase</keyword>
<dbReference type="AlphaFoldDB" id="A0A164J0F7"/>
<reference evidence="8 9" key="1">
    <citation type="submission" date="2016-04" db="EMBL/GenBank/DDBJ databases">
        <authorList>
            <person name="Evans L.H."/>
            <person name="Alamgir A."/>
            <person name="Owens N."/>
            <person name="Weber N.D."/>
            <person name="Virtaneva K."/>
            <person name="Barbian K."/>
            <person name="Babar A."/>
            <person name="Rosenke K."/>
        </authorList>
    </citation>
    <scope>NUCLEOTIDE SEQUENCE [LARGE SCALE GENOMIC DNA]</scope>
    <source>
        <strain evidence="8 9">IFM 0406</strain>
    </source>
</reference>
<dbReference type="OrthoDB" id="9804774at2"/>
<dbReference type="InterPro" id="IPR002347">
    <property type="entry name" value="SDR_fam"/>
</dbReference>
<dbReference type="Gene3D" id="3.40.50.720">
    <property type="entry name" value="NAD(P)-binding Rossmann-like Domain"/>
    <property type="match status" value="1"/>
</dbReference>
<evidence type="ECO:0000256" key="6">
    <source>
        <dbReference type="ARBA" id="ARBA00047400"/>
    </source>
</evidence>
<dbReference type="SMART" id="SM00822">
    <property type="entry name" value="PKS_KR"/>
    <property type="match status" value="1"/>
</dbReference>
<evidence type="ECO:0000256" key="2">
    <source>
        <dbReference type="ARBA" id="ARBA00006484"/>
    </source>
</evidence>
<comment type="similarity">
    <text evidence="2">Belongs to the short-chain dehydrogenases/reductases (SDR) family.</text>
</comment>
<keyword evidence="9" id="KW-1185">Reference proteome</keyword>
<dbReference type="PRINTS" id="PR00080">
    <property type="entry name" value="SDRFAMILY"/>
</dbReference>
<evidence type="ECO:0000256" key="4">
    <source>
        <dbReference type="ARBA" id="ARBA00023002"/>
    </source>
</evidence>
<dbReference type="NCBIfam" id="NF009466">
    <property type="entry name" value="PRK12826.1-2"/>
    <property type="match status" value="1"/>
</dbReference>
<dbReference type="GO" id="GO:0032787">
    <property type="term" value="P:monocarboxylic acid metabolic process"/>
    <property type="evidence" value="ECO:0007669"/>
    <property type="project" value="UniProtKB-ARBA"/>
</dbReference>
<comment type="caution">
    <text evidence="8">The sequence shown here is derived from an EMBL/GenBank/DDBJ whole genome shotgun (WGS) entry which is preliminary data.</text>
</comment>
<dbReference type="SUPFAM" id="SSF51735">
    <property type="entry name" value="NAD(P)-binding Rossmann-fold domains"/>
    <property type="match status" value="1"/>
</dbReference>
<dbReference type="STRING" id="455432.AWN90_04750"/>
<dbReference type="Pfam" id="PF13561">
    <property type="entry name" value="adh_short_C2"/>
    <property type="match status" value="1"/>
</dbReference>
<sequence length="250" mass="26557">MSVSDRRRPVALVTGGSRGIGRAVVNRLAAEGYDIAFVYRADTDAARAVVDEAAAKGAEVVCRQLDVTDFEQVQEFVRHVERTAGPIAAVVNSAGIVKDSPLALMDNQDWHDVLQVNLTGLYNIARCVVRGFMRRRSGSLVTISSVVGVYGNFAQTNYAASKAGMIGFTKSFAKEIGRYGARANVVAPGLIDTDMSSALTTEHAEKLLAGVVLGRPGTADEVAELVAFLASDRSSYITGQVFQIDGGVTL</sequence>
<dbReference type="GO" id="GO:0004316">
    <property type="term" value="F:3-oxoacyl-[acyl-carrier-protein] reductase (NADPH) activity"/>
    <property type="evidence" value="ECO:0007669"/>
    <property type="project" value="UniProtKB-EC"/>
</dbReference>
<dbReference type="EMBL" id="LWGR01000016">
    <property type="protein sequence ID" value="KZM69919.1"/>
    <property type="molecule type" value="Genomic_DNA"/>
</dbReference>
<comment type="catalytic activity">
    <reaction evidence="6">
        <text>a (3R)-hydroxyacyl-[ACP] + NADP(+) = a 3-oxoacyl-[ACP] + NADPH + H(+)</text>
        <dbReference type="Rhea" id="RHEA:17397"/>
        <dbReference type="Rhea" id="RHEA-COMP:9916"/>
        <dbReference type="Rhea" id="RHEA-COMP:9945"/>
        <dbReference type="ChEBI" id="CHEBI:15378"/>
        <dbReference type="ChEBI" id="CHEBI:57783"/>
        <dbReference type="ChEBI" id="CHEBI:58349"/>
        <dbReference type="ChEBI" id="CHEBI:78776"/>
        <dbReference type="ChEBI" id="CHEBI:78827"/>
        <dbReference type="EC" id="1.1.1.100"/>
    </reaction>
    <physiologicalReaction direction="right-to-left" evidence="6">
        <dbReference type="Rhea" id="RHEA:17399"/>
    </physiologicalReaction>
</comment>
<evidence type="ECO:0000256" key="3">
    <source>
        <dbReference type="ARBA" id="ARBA00022512"/>
    </source>
</evidence>
<dbReference type="Proteomes" id="UP000076512">
    <property type="component" value="Unassembled WGS sequence"/>
</dbReference>
<evidence type="ECO:0000256" key="1">
    <source>
        <dbReference type="ARBA" id="ARBA00004191"/>
    </source>
</evidence>
<dbReference type="PROSITE" id="PS00061">
    <property type="entry name" value="ADH_SHORT"/>
    <property type="match status" value="1"/>
</dbReference>
<dbReference type="InterPro" id="IPR057326">
    <property type="entry name" value="KR_dom"/>
</dbReference>
<dbReference type="InterPro" id="IPR020904">
    <property type="entry name" value="Sc_DH/Rdtase_CS"/>
</dbReference>
<dbReference type="InterPro" id="IPR036291">
    <property type="entry name" value="NAD(P)-bd_dom_sf"/>
</dbReference>
<accession>A0A164J0F7</accession>
<dbReference type="PANTHER" id="PTHR42879">
    <property type="entry name" value="3-OXOACYL-(ACYL-CARRIER-PROTEIN) REDUCTASE"/>
    <property type="match status" value="1"/>
</dbReference>
<dbReference type="FunFam" id="3.40.50.720:FF:000173">
    <property type="entry name" value="3-oxoacyl-[acyl-carrier protein] reductase"/>
    <property type="match status" value="1"/>
</dbReference>
<keyword evidence="3" id="KW-0964">Secreted</keyword>
<dbReference type="RefSeq" id="WP_067578026.1">
    <property type="nucleotide sequence ID" value="NZ_JABMCZ010000003.1"/>
</dbReference>
<evidence type="ECO:0000313" key="9">
    <source>
        <dbReference type="Proteomes" id="UP000076512"/>
    </source>
</evidence>
<proteinExistence type="inferred from homology"/>
<name>A0A164J0F7_9NOCA</name>
<gene>
    <name evidence="8" type="ORF">AWN90_04750</name>
</gene>
<dbReference type="InterPro" id="IPR050259">
    <property type="entry name" value="SDR"/>
</dbReference>
<evidence type="ECO:0000259" key="7">
    <source>
        <dbReference type="SMART" id="SM00822"/>
    </source>
</evidence>
<comment type="subcellular location">
    <subcellularLocation>
        <location evidence="1">Secreted</location>
        <location evidence="1">Cell wall</location>
    </subcellularLocation>
</comment>
<protein>
    <recommendedName>
        <fullName evidence="5">3-oxoacyl-[acyl-carrier-protein] reductase MabA</fullName>
    </recommendedName>
</protein>
<evidence type="ECO:0000256" key="5">
    <source>
        <dbReference type="ARBA" id="ARBA00040781"/>
    </source>
</evidence>
<keyword evidence="3" id="KW-0134">Cell wall</keyword>
<organism evidence="8 9">
    <name type="scientific">Nocardia terpenica</name>
    <dbReference type="NCBI Taxonomy" id="455432"/>
    <lineage>
        <taxon>Bacteria</taxon>
        <taxon>Bacillati</taxon>
        <taxon>Actinomycetota</taxon>
        <taxon>Actinomycetes</taxon>
        <taxon>Mycobacteriales</taxon>
        <taxon>Nocardiaceae</taxon>
        <taxon>Nocardia</taxon>
    </lineage>
</organism>
<dbReference type="PANTHER" id="PTHR42879:SF2">
    <property type="entry name" value="3-OXOACYL-[ACYL-CARRIER-PROTEIN] REDUCTASE FABG"/>
    <property type="match status" value="1"/>
</dbReference>
<feature type="domain" description="Ketoreductase" evidence="7">
    <location>
        <begin position="9"/>
        <end position="194"/>
    </location>
</feature>
<dbReference type="PRINTS" id="PR00081">
    <property type="entry name" value="GDHRDH"/>
</dbReference>
<evidence type="ECO:0000313" key="8">
    <source>
        <dbReference type="EMBL" id="KZM69919.1"/>
    </source>
</evidence>